<protein>
    <recommendedName>
        <fullName evidence="5">Glycosyltransferase</fullName>
        <ecNumber evidence="5">2.4.2.-</ecNumber>
    </recommendedName>
</protein>
<keyword evidence="5" id="KW-0333">Golgi apparatus</keyword>
<feature type="domain" description="Nucleotide-diphospho-sugar transferase" evidence="7">
    <location>
        <begin position="212"/>
        <end position="317"/>
    </location>
</feature>
<dbReference type="InterPro" id="IPR011990">
    <property type="entry name" value="TPR-like_helical_dom_sf"/>
</dbReference>
<dbReference type="Pfam" id="PF13424">
    <property type="entry name" value="TPR_12"/>
    <property type="match status" value="1"/>
</dbReference>
<evidence type="ECO:0000313" key="8">
    <source>
        <dbReference type="EMBL" id="KAK3271390.1"/>
    </source>
</evidence>
<comment type="similarity">
    <text evidence="1 5">Belongs to the glycosyltransferase 77 family.</text>
</comment>
<keyword evidence="5" id="KW-0808">Transferase</keyword>
<dbReference type="EC" id="2.4.2.-" evidence="5"/>
<proteinExistence type="inferred from homology"/>
<dbReference type="InterPro" id="IPR029044">
    <property type="entry name" value="Nucleotide-diphossugar_trans"/>
</dbReference>
<dbReference type="GO" id="GO:0000139">
    <property type="term" value="C:Golgi membrane"/>
    <property type="evidence" value="ECO:0007669"/>
    <property type="project" value="UniProtKB-SubCell"/>
</dbReference>
<keyword evidence="2" id="KW-0677">Repeat</keyword>
<dbReference type="Gene3D" id="1.25.40.10">
    <property type="entry name" value="Tetratricopeptide repeat domain"/>
    <property type="match status" value="1"/>
</dbReference>
<dbReference type="Proteomes" id="UP001190700">
    <property type="component" value="Unassembled WGS sequence"/>
</dbReference>
<evidence type="ECO:0000313" key="9">
    <source>
        <dbReference type="Proteomes" id="UP001190700"/>
    </source>
</evidence>
<reference evidence="8 9" key="1">
    <citation type="journal article" date="2015" name="Genome Biol. Evol.">
        <title>Comparative Genomics of a Bacterivorous Green Alga Reveals Evolutionary Causalities and Consequences of Phago-Mixotrophic Mode of Nutrition.</title>
        <authorList>
            <person name="Burns J.A."/>
            <person name="Paasch A."/>
            <person name="Narechania A."/>
            <person name="Kim E."/>
        </authorList>
    </citation>
    <scope>NUCLEOTIDE SEQUENCE [LARGE SCALE GENOMIC DNA]</scope>
    <source>
        <strain evidence="8 9">PLY_AMNH</strain>
    </source>
</reference>
<dbReference type="Gene3D" id="3.90.550.10">
    <property type="entry name" value="Spore Coat Polysaccharide Biosynthesis Protein SpsA, Chain A"/>
    <property type="match status" value="1"/>
</dbReference>
<dbReference type="AlphaFoldDB" id="A0AAE0G4G1"/>
<keyword evidence="9" id="KW-1185">Reference proteome</keyword>
<feature type="repeat" description="TPR" evidence="4">
    <location>
        <begin position="488"/>
        <end position="521"/>
    </location>
</feature>
<evidence type="ECO:0000256" key="2">
    <source>
        <dbReference type="ARBA" id="ARBA00022737"/>
    </source>
</evidence>
<evidence type="ECO:0000256" key="1">
    <source>
        <dbReference type="ARBA" id="ARBA00007033"/>
    </source>
</evidence>
<dbReference type="SUPFAM" id="SSF53448">
    <property type="entry name" value="Nucleotide-diphospho-sugar transferases"/>
    <property type="match status" value="1"/>
</dbReference>
<dbReference type="GO" id="GO:0016757">
    <property type="term" value="F:glycosyltransferase activity"/>
    <property type="evidence" value="ECO:0007669"/>
    <property type="project" value="UniProtKB-KW"/>
</dbReference>
<dbReference type="SUPFAM" id="SSF48452">
    <property type="entry name" value="TPR-like"/>
    <property type="match status" value="1"/>
</dbReference>
<keyword evidence="5" id="KW-0961">Cell wall biogenesis/degradation</keyword>
<evidence type="ECO:0000259" key="7">
    <source>
        <dbReference type="Pfam" id="PF03407"/>
    </source>
</evidence>
<dbReference type="GO" id="GO:0071555">
    <property type="term" value="P:cell wall organization"/>
    <property type="evidence" value="ECO:0007669"/>
    <property type="project" value="UniProtKB-KW"/>
</dbReference>
<keyword evidence="5" id="KW-0328">Glycosyltransferase</keyword>
<accession>A0AAE0G4G1</accession>
<dbReference type="Pfam" id="PF03407">
    <property type="entry name" value="Nucleotid_trans"/>
    <property type="match status" value="1"/>
</dbReference>
<dbReference type="EMBL" id="LGRX02009792">
    <property type="protein sequence ID" value="KAK3271390.1"/>
    <property type="molecule type" value="Genomic_DNA"/>
</dbReference>
<keyword evidence="5" id="KW-0735">Signal-anchor</keyword>
<dbReference type="Pfam" id="PF13181">
    <property type="entry name" value="TPR_8"/>
    <property type="match status" value="2"/>
</dbReference>
<keyword evidence="5" id="KW-0812">Transmembrane</keyword>
<evidence type="ECO:0000256" key="5">
    <source>
        <dbReference type="RuleBase" id="RU363055"/>
    </source>
</evidence>
<dbReference type="SMART" id="SM00028">
    <property type="entry name" value="TPR"/>
    <property type="match status" value="3"/>
</dbReference>
<evidence type="ECO:0000256" key="3">
    <source>
        <dbReference type="ARBA" id="ARBA00022803"/>
    </source>
</evidence>
<feature type="compositionally biased region" description="Basic residues" evidence="6">
    <location>
        <begin position="86"/>
        <end position="97"/>
    </location>
</feature>
<dbReference type="PANTHER" id="PTHR45641">
    <property type="entry name" value="TETRATRICOPEPTIDE REPEAT PROTEIN (AFU_ORTHOLOGUE AFUA_6G03870)"/>
    <property type="match status" value="1"/>
</dbReference>
<organism evidence="8 9">
    <name type="scientific">Cymbomonas tetramitiformis</name>
    <dbReference type="NCBI Taxonomy" id="36881"/>
    <lineage>
        <taxon>Eukaryota</taxon>
        <taxon>Viridiplantae</taxon>
        <taxon>Chlorophyta</taxon>
        <taxon>Pyramimonadophyceae</taxon>
        <taxon>Pyramimonadales</taxon>
        <taxon>Pyramimonadaceae</taxon>
        <taxon>Cymbomonas</taxon>
    </lineage>
</organism>
<dbReference type="PROSITE" id="PS50005">
    <property type="entry name" value="TPR"/>
    <property type="match status" value="1"/>
</dbReference>
<evidence type="ECO:0000256" key="4">
    <source>
        <dbReference type="PROSITE-ProRule" id="PRU00339"/>
    </source>
</evidence>
<gene>
    <name evidence="8" type="ORF">CYMTET_20255</name>
</gene>
<keyword evidence="3 4" id="KW-0802">TPR repeat</keyword>
<feature type="region of interest" description="Disordered" evidence="6">
    <location>
        <begin position="79"/>
        <end position="105"/>
    </location>
</feature>
<dbReference type="PANTHER" id="PTHR45641:SF19">
    <property type="entry name" value="NEPHROCYSTIN-3"/>
    <property type="match status" value="1"/>
</dbReference>
<comment type="subcellular location">
    <subcellularLocation>
        <location evidence="5">Golgi apparatus membrane</location>
        <topology evidence="5">Single-pass type II membrane protein</topology>
    </subcellularLocation>
</comment>
<dbReference type="InterPro" id="IPR019734">
    <property type="entry name" value="TPR_rpt"/>
</dbReference>
<name>A0AAE0G4G1_9CHLO</name>
<sequence length="581" mass="64761">MRSQLGETLVAGAVVLFHVAVVLSSVYAITLASLNAGKSTDDGVEPVAYVPPQLVSNNYAVLSSLSEVIAAPREDDALLEPATGKKNQKKKKKKKKTSSSAEEGQEECCRFASPGNFEKHGLLHCANTSAAFRGDQQKVVLITMITTDKVRDWAQYSAAVNAMWAKSHGYEFIVISENHPALTLEEKGKTTAAPSQVPSIEAVLLRPEVEYVFWLDADAVMVGHHFDVRQFAAEYPGSDLIVCREANLETNNVINSGAMIFRKSEWSLSLLRAWYSHKTVAMGAPDQYVFDQLWESNSLNVQAHTKVLPATAFNSEPPFYDTWKSPQQQPVIHLMGDHGNTRRRVFQRMFHAACAAKNPRGSTSPHPPDWPVQKEWIVDEMERGFVEIVDNPKSTNFERTQALQRAGQIYGYQGKIDRRIEVLEQCLDLKEAEQGQLSPDIAHEVQVLGNLHSIQGRHARGLAYLNRALKINEKNVNPLGEPQDHLVAASLADLAAAYGRMRRYEDAVPLLNQALEIEERLFGPDHKNVGDTLHNMGIMMKLMGSHSHFKKALRNYKGSLSADHHLISLVTQRMDTPVSEW</sequence>
<comment type="caution">
    <text evidence="8">The sequence shown here is derived from an EMBL/GenBank/DDBJ whole genome shotgun (WGS) entry which is preliminary data.</text>
</comment>
<evidence type="ECO:0000256" key="6">
    <source>
        <dbReference type="SAM" id="MobiDB-lite"/>
    </source>
</evidence>
<dbReference type="InterPro" id="IPR005069">
    <property type="entry name" value="Nucl-diP-sugar_transferase"/>
</dbReference>